<proteinExistence type="predicted"/>
<organism evidence="1 2">
    <name type="scientific">Pseudomonas poae</name>
    <dbReference type="NCBI Taxonomy" id="200451"/>
    <lineage>
        <taxon>Bacteria</taxon>
        <taxon>Pseudomonadati</taxon>
        <taxon>Pseudomonadota</taxon>
        <taxon>Gammaproteobacteria</taxon>
        <taxon>Pseudomonadales</taxon>
        <taxon>Pseudomonadaceae</taxon>
        <taxon>Pseudomonas</taxon>
    </lineage>
</organism>
<gene>
    <name evidence="1" type="ORF">BK648_26780</name>
</gene>
<evidence type="ECO:0000313" key="1">
    <source>
        <dbReference type="EMBL" id="ROM34329.1"/>
    </source>
</evidence>
<dbReference type="EMBL" id="MOAY01000081">
    <property type="protein sequence ID" value="ROM34329.1"/>
    <property type="molecule type" value="Genomic_DNA"/>
</dbReference>
<evidence type="ECO:0000313" key="2">
    <source>
        <dbReference type="Proteomes" id="UP000284656"/>
    </source>
</evidence>
<sequence length="237" mass="26090">MDIKEFCLAHRFDMSKCAVASGGGSFELADLKTSPVEFLSLAEEDFERGGLSALVNATTNIKRAIVCQLDQLLISFGYPSFRWNVPKKIEKLRALGLLAPSLLRKAVSMRNILEHEYETPEIKIVEEALDVACLFVMSASAMFIPFEDVLEFSLPNGPAEGSPVTHITAGLNRESRGVFYTVYAYEPGGYGGLCVGQCKIQSGHVLFESMVKLSASLMLRYKVNQALKDFDAAYAKL</sequence>
<reference evidence="1 2" key="1">
    <citation type="submission" date="2016-10" db="EMBL/GenBank/DDBJ databases">
        <title>Comparative genome analysis of multiple Pseudomonas spp. focuses on biocontrol and plant growth promoting traits.</title>
        <authorList>
            <person name="Tao X.-Y."/>
            <person name="Taylor C.G."/>
        </authorList>
    </citation>
    <scope>NUCLEOTIDE SEQUENCE [LARGE SCALE GENOMIC DNA]</scope>
    <source>
        <strain evidence="1 2">29G9</strain>
    </source>
</reference>
<dbReference type="RefSeq" id="WP_123718704.1">
    <property type="nucleotide sequence ID" value="NZ_MOAY01000081.1"/>
</dbReference>
<dbReference type="Proteomes" id="UP000284656">
    <property type="component" value="Unassembled WGS sequence"/>
</dbReference>
<accession>A0A423ESN1</accession>
<comment type="caution">
    <text evidence="1">The sequence shown here is derived from an EMBL/GenBank/DDBJ whole genome shotgun (WGS) entry which is preliminary data.</text>
</comment>
<name>A0A423ESN1_9PSED</name>
<protein>
    <submittedName>
        <fullName evidence="1">Uncharacterized protein</fullName>
    </submittedName>
</protein>
<dbReference type="AlphaFoldDB" id="A0A423ESN1"/>